<evidence type="ECO:0000313" key="2">
    <source>
        <dbReference type="Proteomes" id="UP001501565"/>
    </source>
</evidence>
<protein>
    <recommendedName>
        <fullName evidence="3">Solute-binding protein family 3/N-terminal domain-containing protein</fullName>
    </recommendedName>
</protein>
<dbReference type="RefSeq" id="WP_344797370.1">
    <property type="nucleotide sequence ID" value="NZ_BAABBN010000004.1"/>
</dbReference>
<organism evidence="1 2">
    <name type="scientific">Litoribacillus peritrichatus</name>
    <dbReference type="NCBI Taxonomy" id="718191"/>
    <lineage>
        <taxon>Bacteria</taxon>
        <taxon>Pseudomonadati</taxon>
        <taxon>Pseudomonadota</taxon>
        <taxon>Gammaproteobacteria</taxon>
        <taxon>Oceanospirillales</taxon>
        <taxon>Oceanospirillaceae</taxon>
        <taxon>Litoribacillus</taxon>
    </lineage>
</organism>
<accession>A0ABP7MEW8</accession>
<evidence type="ECO:0008006" key="3">
    <source>
        <dbReference type="Google" id="ProtNLM"/>
    </source>
</evidence>
<dbReference type="EMBL" id="BAABBN010000004">
    <property type="protein sequence ID" value="GAA3921350.1"/>
    <property type="molecule type" value="Genomic_DNA"/>
</dbReference>
<gene>
    <name evidence="1" type="ORF">GCM10022277_16470</name>
</gene>
<keyword evidence="2" id="KW-1185">Reference proteome</keyword>
<proteinExistence type="predicted"/>
<dbReference type="Gene3D" id="3.40.190.10">
    <property type="entry name" value="Periplasmic binding protein-like II"/>
    <property type="match status" value="2"/>
</dbReference>
<reference evidence="2" key="1">
    <citation type="journal article" date="2019" name="Int. J. Syst. Evol. Microbiol.">
        <title>The Global Catalogue of Microorganisms (GCM) 10K type strain sequencing project: providing services to taxonomists for standard genome sequencing and annotation.</title>
        <authorList>
            <consortium name="The Broad Institute Genomics Platform"/>
            <consortium name="The Broad Institute Genome Sequencing Center for Infectious Disease"/>
            <person name="Wu L."/>
            <person name="Ma J."/>
        </authorList>
    </citation>
    <scope>NUCLEOTIDE SEQUENCE [LARGE SCALE GENOMIC DNA]</scope>
    <source>
        <strain evidence="2">JCM 17551</strain>
    </source>
</reference>
<evidence type="ECO:0000313" key="1">
    <source>
        <dbReference type="EMBL" id="GAA3921350.1"/>
    </source>
</evidence>
<comment type="caution">
    <text evidence="1">The sequence shown here is derived from an EMBL/GenBank/DDBJ whole genome shotgun (WGS) entry which is preliminary data.</text>
</comment>
<dbReference type="SUPFAM" id="SSF53850">
    <property type="entry name" value="Periplasmic binding protein-like II"/>
    <property type="match status" value="1"/>
</dbReference>
<dbReference type="Proteomes" id="UP001501565">
    <property type="component" value="Unassembled WGS sequence"/>
</dbReference>
<name>A0ABP7MEW8_9GAMM</name>
<sequence length="267" mass="29658">MLAHLKVVFVLFVIFLSIHAKAVEPIKISTSNVMPWGIEKKSGLHEGLLVNFAYSLATKLDRKIDNRMRPYPRVIMDISLGKCDLAVMYKGAKSEGIAQSLGTVVQADIIAVSLSDHKPIKDISELAGERVAHVRGSVYGPSFDDNEQIIKVPVKDMNQGLRMLLKGHVAALVSADQSIFYGIDTMSIDPLRLKRLTTLSTATADLYLSKQSPLKGEAEKIRRALEQMKAEGVLNEIFYSRDYLSGEVLKHDSHSSFDIKQVLYATR</sequence>